<name>A0A5C6E782_9BACT</name>
<dbReference type="RefSeq" id="WP_146462494.1">
    <property type="nucleotide sequence ID" value="NZ_SJPW01000013.1"/>
</dbReference>
<dbReference type="InterPro" id="IPR021375">
    <property type="entry name" value="DUF2997"/>
</dbReference>
<reference evidence="1 2" key="1">
    <citation type="submission" date="2019-02" db="EMBL/GenBank/DDBJ databases">
        <title>Deep-cultivation of Planctomycetes and their phenomic and genomic characterization uncovers novel biology.</title>
        <authorList>
            <person name="Wiegand S."/>
            <person name="Jogler M."/>
            <person name="Boedeker C."/>
            <person name="Pinto D."/>
            <person name="Vollmers J."/>
            <person name="Rivas-Marin E."/>
            <person name="Kohn T."/>
            <person name="Peeters S.H."/>
            <person name="Heuer A."/>
            <person name="Rast P."/>
            <person name="Oberbeckmann S."/>
            <person name="Bunk B."/>
            <person name="Jeske O."/>
            <person name="Meyerdierks A."/>
            <person name="Storesund J.E."/>
            <person name="Kallscheuer N."/>
            <person name="Luecker S."/>
            <person name="Lage O.M."/>
            <person name="Pohl T."/>
            <person name="Merkel B.J."/>
            <person name="Hornburger P."/>
            <person name="Mueller R.-W."/>
            <person name="Bruemmer F."/>
            <person name="Labrenz M."/>
            <person name="Spormann A.M."/>
            <person name="Op Den Camp H."/>
            <person name="Overmann J."/>
            <person name="Amann R."/>
            <person name="Jetten M.S.M."/>
            <person name="Mascher T."/>
            <person name="Medema M.H."/>
            <person name="Devos D.P."/>
            <person name="Kaster A.-K."/>
            <person name="Ovreas L."/>
            <person name="Rohde M."/>
            <person name="Galperin M.Y."/>
            <person name="Jogler C."/>
        </authorList>
    </citation>
    <scope>NUCLEOTIDE SEQUENCE [LARGE SCALE GENOMIC DNA]</scope>
    <source>
        <strain evidence="1 2">Poly51</strain>
    </source>
</reference>
<dbReference type="EMBL" id="SJPW01000013">
    <property type="protein sequence ID" value="TWU44444.1"/>
    <property type="molecule type" value="Genomic_DNA"/>
</dbReference>
<protein>
    <recommendedName>
        <fullName evidence="3">DUF2997 domain-containing protein</fullName>
    </recommendedName>
</protein>
<proteinExistence type="predicted"/>
<dbReference type="OrthoDB" id="288620at2"/>
<organism evidence="1 2">
    <name type="scientific">Rubripirellula tenax</name>
    <dbReference type="NCBI Taxonomy" id="2528015"/>
    <lineage>
        <taxon>Bacteria</taxon>
        <taxon>Pseudomonadati</taxon>
        <taxon>Planctomycetota</taxon>
        <taxon>Planctomycetia</taxon>
        <taxon>Pirellulales</taxon>
        <taxon>Pirellulaceae</taxon>
        <taxon>Rubripirellula</taxon>
    </lineage>
</organism>
<dbReference type="Pfam" id="PF11211">
    <property type="entry name" value="DUF2997"/>
    <property type="match status" value="1"/>
</dbReference>
<evidence type="ECO:0000313" key="1">
    <source>
        <dbReference type="EMBL" id="TWU44444.1"/>
    </source>
</evidence>
<dbReference type="AlphaFoldDB" id="A0A5C6E782"/>
<evidence type="ECO:0000313" key="2">
    <source>
        <dbReference type="Proteomes" id="UP000318288"/>
    </source>
</evidence>
<keyword evidence="2" id="KW-1185">Reference proteome</keyword>
<comment type="caution">
    <text evidence="1">The sequence shown here is derived from an EMBL/GenBank/DDBJ whole genome shotgun (WGS) entry which is preliminary data.</text>
</comment>
<sequence length="64" mass="7090">MKTIDVVVSPVGATRVETNGFTGDQCRQASAFLEQALGLAQNERLKADFYKTEVRDQQQARQSS</sequence>
<dbReference type="Proteomes" id="UP000318288">
    <property type="component" value="Unassembled WGS sequence"/>
</dbReference>
<evidence type="ECO:0008006" key="3">
    <source>
        <dbReference type="Google" id="ProtNLM"/>
    </source>
</evidence>
<accession>A0A5C6E782</accession>
<gene>
    <name evidence="1" type="ORF">Poly51_61300</name>
</gene>